<dbReference type="PANTHER" id="PTHR37978">
    <property type="entry name" value="PROTEIN CBG22381-RELATED"/>
    <property type="match status" value="1"/>
</dbReference>
<evidence type="ECO:0000313" key="4">
    <source>
        <dbReference type="Proteomes" id="UP000271162"/>
    </source>
</evidence>
<dbReference type="STRING" id="27835.A0A0N4Y9U7"/>
<evidence type="ECO:0000313" key="3">
    <source>
        <dbReference type="EMBL" id="VDL76708.1"/>
    </source>
</evidence>
<organism evidence="5">
    <name type="scientific">Nippostrongylus brasiliensis</name>
    <name type="common">Rat hookworm</name>
    <dbReference type="NCBI Taxonomy" id="27835"/>
    <lineage>
        <taxon>Eukaryota</taxon>
        <taxon>Metazoa</taxon>
        <taxon>Ecdysozoa</taxon>
        <taxon>Nematoda</taxon>
        <taxon>Chromadorea</taxon>
        <taxon>Rhabditida</taxon>
        <taxon>Rhabditina</taxon>
        <taxon>Rhabditomorpha</taxon>
        <taxon>Strongyloidea</taxon>
        <taxon>Heligmosomidae</taxon>
        <taxon>Nippostrongylus</taxon>
    </lineage>
</organism>
<keyword evidence="4" id="KW-1185">Reference proteome</keyword>
<accession>A0A0N4Y9U7</accession>
<name>A0A0N4Y9U7_NIPBR</name>
<dbReference type="EMBL" id="UYSL01020949">
    <property type="protein sequence ID" value="VDL76708.1"/>
    <property type="molecule type" value="Genomic_DNA"/>
</dbReference>
<dbReference type="Proteomes" id="UP000271162">
    <property type="component" value="Unassembled WGS sequence"/>
</dbReference>
<evidence type="ECO:0000256" key="1">
    <source>
        <dbReference type="SAM" id="MobiDB-lite"/>
    </source>
</evidence>
<proteinExistence type="predicted"/>
<feature type="region of interest" description="Disordered" evidence="1">
    <location>
        <begin position="259"/>
        <end position="287"/>
    </location>
</feature>
<feature type="compositionally biased region" description="Polar residues" evidence="1">
    <location>
        <begin position="263"/>
        <end position="274"/>
    </location>
</feature>
<dbReference type="AlphaFoldDB" id="A0A0N4Y9U7"/>
<reference evidence="3 4" key="2">
    <citation type="submission" date="2018-11" db="EMBL/GenBank/DDBJ databases">
        <authorList>
            <consortium name="Pathogen Informatics"/>
        </authorList>
    </citation>
    <scope>NUCLEOTIDE SEQUENCE [LARGE SCALE GENOMIC DNA]</scope>
</reference>
<evidence type="ECO:0000313" key="5">
    <source>
        <dbReference type="WBParaSite" id="NBR_0001311801-mRNA-1"/>
    </source>
</evidence>
<protein>
    <recommendedName>
        <fullName evidence="2">Abnormal cell migration protein 18-like fibronectin type I domain-containing protein</fullName>
    </recommendedName>
</protein>
<dbReference type="InterPro" id="IPR055119">
    <property type="entry name" value="Mig18_Fn1"/>
</dbReference>
<dbReference type="WBParaSite" id="NBR_0001311801-mRNA-1">
    <property type="protein sequence ID" value="NBR_0001311801-mRNA-1"/>
    <property type="gene ID" value="NBR_0001311801"/>
</dbReference>
<dbReference type="OMA" id="ECTKNGK"/>
<reference evidence="5" key="1">
    <citation type="submission" date="2017-02" db="UniProtKB">
        <authorList>
            <consortium name="WormBaseParasite"/>
        </authorList>
    </citation>
    <scope>IDENTIFICATION</scope>
</reference>
<sequence>MLPIFLLLPLLAFAKDTIESRSSSVQLLENFSNLSSVLDALPKECTKNGKKYKEGEDFQIGHLRYKCQKYGVYSIEGCITEKKKNLKLGEIVVIDNVKSQCLSKGNSVFYRETVCGIMGQPECDKIEEPSGFKAAKEEPKSNQPEVNIPGLPTGWKVLEQGRQEIPGSNGAHVVSRTLVFMPMAGSRARRQTGRGIGSVVGIVDVGTDKPPMPMSMLLNGGKAPATGGKVKCPTVHPVSATLNIKDTGNKRVFGIGRGDRVLNSRSPTATNTQGLRPDSVGGSRSDVNWKGKTISVNGQTIAAGPGTFTFGTSPTGAFVKKDH</sequence>
<evidence type="ECO:0000259" key="2">
    <source>
        <dbReference type="Pfam" id="PF23003"/>
    </source>
</evidence>
<dbReference type="Pfam" id="PF23003">
    <property type="entry name" value="Fn1_2"/>
    <property type="match status" value="1"/>
</dbReference>
<feature type="domain" description="Abnormal cell migration protein 18-like fibronectin type I" evidence="2">
    <location>
        <begin position="44"/>
        <end position="108"/>
    </location>
</feature>
<gene>
    <name evidence="3" type="ORF">NBR_LOCUS13119</name>
</gene>
<dbReference type="PANTHER" id="PTHR37978:SF5">
    <property type="entry name" value="SECRETED PROTEIN"/>
    <property type="match status" value="1"/>
</dbReference>